<evidence type="ECO:0000313" key="2">
    <source>
        <dbReference type="EMBL" id="QOY90811.1"/>
    </source>
</evidence>
<feature type="transmembrane region" description="Helical" evidence="1">
    <location>
        <begin position="6"/>
        <end position="23"/>
    </location>
</feature>
<name>A0A7S7NVZ2_PALFE</name>
<proteinExistence type="predicted"/>
<keyword evidence="1" id="KW-0472">Membrane</keyword>
<evidence type="ECO:0000256" key="1">
    <source>
        <dbReference type="SAM" id="Phobius"/>
    </source>
</evidence>
<protein>
    <submittedName>
        <fullName evidence="2">Uncharacterized protein</fullName>
    </submittedName>
</protein>
<dbReference type="RefSeq" id="WP_194452468.1">
    <property type="nucleotide sequence ID" value="NZ_CP063849.1"/>
</dbReference>
<sequence>MGQIVISVAGAVLVVFVLVWLRGRGGSISNKRELAMRVWAAVGPHESAEEAEDALSITVRDVFGASGVTEHASWIKGHVDNFRMWEQSGTLQLNIESMRRTFAASGAGPDFEAACARFHEESTAEALRLLDELTADPGMEKVKPAMRALLDRSIPPVQIQEQLEANKKQAAERVVISVGENLLRSPSQEAVLLRKFLEELSRGQNSEAITTPEACGLLYLNCFNFACTNPDTEFARVFNALDKQWKVAFANDQVSPS</sequence>
<evidence type="ECO:0000313" key="3">
    <source>
        <dbReference type="Proteomes" id="UP000593892"/>
    </source>
</evidence>
<gene>
    <name evidence="2" type="ORF">IRI77_12950</name>
</gene>
<reference evidence="2 3" key="1">
    <citation type="submission" date="2020-10" db="EMBL/GenBank/DDBJ databases">
        <title>Complete genome sequence of Paludibaculum fermentans P105T, a facultatively anaerobic acidobacterium capable of dissimilatory Fe(III) reduction.</title>
        <authorList>
            <person name="Dedysh S.N."/>
            <person name="Beletsky A.V."/>
            <person name="Kulichevskaya I.S."/>
            <person name="Mardanov A.V."/>
            <person name="Ravin N.V."/>
        </authorList>
    </citation>
    <scope>NUCLEOTIDE SEQUENCE [LARGE SCALE GENOMIC DNA]</scope>
    <source>
        <strain evidence="2 3">P105</strain>
    </source>
</reference>
<keyword evidence="1" id="KW-1133">Transmembrane helix</keyword>
<dbReference type="AlphaFoldDB" id="A0A7S7NVZ2"/>
<organism evidence="2 3">
    <name type="scientific">Paludibaculum fermentans</name>
    <dbReference type="NCBI Taxonomy" id="1473598"/>
    <lineage>
        <taxon>Bacteria</taxon>
        <taxon>Pseudomonadati</taxon>
        <taxon>Acidobacteriota</taxon>
        <taxon>Terriglobia</taxon>
        <taxon>Bryobacterales</taxon>
        <taxon>Bryobacteraceae</taxon>
        <taxon>Paludibaculum</taxon>
    </lineage>
</organism>
<keyword evidence="3" id="KW-1185">Reference proteome</keyword>
<keyword evidence="1" id="KW-0812">Transmembrane</keyword>
<dbReference type="KEGG" id="pfer:IRI77_12950"/>
<dbReference type="Proteomes" id="UP000593892">
    <property type="component" value="Chromosome"/>
</dbReference>
<dbReference type="EMBL" id="CP063849">
    <property type="protein sequence ID" value="QOY90811.1"/>
    <property type="molecule type" value="Genomic_DNA"/>
</dbReference>
<accession>A0A7S7NVZ2</accession>